<organism evidence="6 7">
    <name type="scientific">Muiribacterium halophilum</name>
    <dbReference type="NCBI Taxonomy" id="2053465"/>
    <lineage>
        <taxon>Bacteria</taxon>
        <taxon>Candidatus Muiribacteriota</taxon>
        <taxon>Candidatus Muiribacteriia</taxon>
        <taxon>Candidatus Muiribacteriales</taxon>
        <taxon>Candidatus Muiribacteriaceae</taxon>
        <taxon>Candidatus Muiribacterium</taxon>
    </lineage>
</organism>
<evidence type="ECO:0000256" key="2">
    <source>
        <dbReference type="ARBA" id="ARBA00022692"/>
    </source>
</evidence>
<accession>A0A2N5ZL55</accession>
<evidence type="ECO:0000313" key="6">
    <source>
        <dbReference type="EMBL" id="PLX19332.1"/>
    </source>
</evidence>
<dbReference type="AlphaFoldDB" id="A0A2N5ZL55"/>
<comment type="subcellular location">
    <subcellularLocation>
        <location evidence="1">Membrane</location>
        <topology evidence="1">Single-pass membrane protein</topology>
    </subcellularLocation>
</comment>
<name>A0A2N5ZL55_MUIH1</name>
<proteinExistence type="predicted"/>
<evidence type="ECO:0000256" key="3">
    <source>
        <dbReference type="ARBA" id="ARBA00022989"/>
    </source>
</evidence>
<gene>
    <name evidence="6" type="ORF">C0601_02135</name>
</gene>
<feature type="chain" id="PRO_5014620139" description="VCBS repeat-containing protein" evidence="5">
    <location>
        <begin position="21"/>
        <end position="441"/>
    </location>
</feature>
<reference evidence="6 7" key="1">
    <citation type="submission" date="2017-11" db="EMBL/GenBank/DDBJ databases">
        <title>Genome-resolved metagenomics identifies genetic mobility, metabolic interactions, and unexpected diversity in perchlorate-reducing communities.</title>
        <authorList>
            <person name="Barnum T.P."/>
            <person name="Figueroa I.A."/>
            <person name="Carlstrom C.I."/>
            <person name="Lucas L.N."/>
            <person name="Engelbrektson A.L."/>
            <person name="Coates J.D."/>
        </authorList>
    </citation>
    <scope>NUCLEOTIDE SEQUENCE [LARGE SCALE GENOMIC DNA]</scope>
    <source>
        <strain evidence="6">BM706</strain>
    </source>
</reference>
<comment type="caution">
    <text evidence="6">The sequence shown here is derived from an EMBL/GenBank/DDBJ whole genome shotgun (WGS) entry which is preliminary data.</text>
</comment>
<sequence length="441" mass="49162">MKKNIIFLLLLLLNITIVFASNTLEVGIPTCTPMIFDMDDDGVNEIIISVVDPTGASKRINFIELNGEEFNDEIKQLIIPEGTVLNNINYYVDAEKKYLLFGGNKDGTSKCKIFSYTTTGDFNWEKEYNFQYLKAPIADYETEQIYVSLMKPGAGADGGEMSVLDYSGNEVWSKSYTSGISSNAVIEDINVDGEKELIYHTNDGLLEVLDSTFSPLKGFPKKLPRNPSDSFYDFAVKDINGNRYKEIIVSSGFTSYQYFFVFDYKGNKIGEIRVNQKCRDIPEVYDFDNDGTKEVIITSVDGKIFVKDLKGKDVSPWPVQAGSGEMLDSGGNKIRKIVGNPVLLDTDGDGKPEIIVVALDQTEHKLKVYDLKGNIVDDSISLGLLNNAPTAKFYSIADLDMDTNLDLVFIDSSGSGELKVEHIEAPNKTIINEVHRTIEYK</sequence>
<protein>
    <recommendedName>
        <fullName evidence="8">VCBS repeat-containing protein</fullName>
    </recommendedName>
</protein>
<dbReference type="PANTHER" id="PTHR21419">
    <property type="match status" value="1"/>
</dbReference>
<dbReference type="PANTHER" id="PTHR21419:SF30">
    <property type="entry name" value="IG-LIKE DOMAIN-CONTAINING PROTEIN"/>
    <property type="match status" value="1"/>
</dbReference>
<dbReference type="GO" id="GO:0016020">
    <property type="term" value="C:membrane"/>
    <property type="evidence" value="ECO:0007669"/>
    <property type="project" value="UniProtKB-SubCell"/>
</dbReference>
<dbReference type="SUPFAM" id="SSF69318">
    <property type="entry name" value="Integrin alpha N-terminal domain"/>
    <property type="match status" value="1"/>
</dbReference>
<dbReference type="Proteomes" id="UP000234857">
    <property type="component" value="Unassembled WGS sequence"/>
</dbReference>
<evidence type="ECO:0000256" key="4">
    <source>
        <dbReference type="ARBA" id="ARBA00023136"/>
    </source>
</evidence>
<evidence type="ECO:0000256" key="5">
    <source>
        <dbReference type="SAM" id="SignalP"/>
    </source>
</evidence>
<dbReference type="EMBL" id="PKTG01000034">
    <property type="protein sequence ID" value="PLX19332.1"/>
    <property type="molecule type" value="Genomic_DNA"/>
</dbReference>
<keyword evidence="5" id="KW-0732">Signal</keyword>
<dbReference type="InterPro" id="IPR045232">
    <property type="entry name" value="FAM234"/>
</dbReference>
<dbReference type="Gene3D" id="2.130.10.130">
    <property type="entry name" value="Integrin alpha, N-terminal"/>
    <property type="match status" value="1"/>
</dbReference>
<keyword evidence="3" id="KW-1133">Transmembrane helix</keyword>
<evidence type="ECO:0000256" key="1">
    <source>
        <dbReference type="ARBA" id="ARBA00004167"/>
    </source>
</evidence>
<evidence type="ECO:0000313" key="7">
    <source>
        <dbReference type="Proteomes" id="UP000234857"/>
    </source>
</evidence>
<evidence type="ECO:0008006" key="8">
    <source>
        <dbReference type="Google" id="ProtNLM"/>
    </source>
</evidence>
<keyword evidence="2" id="KW-0812">Transmembrane</keyword>
<keyword evidence="4" id="KW-0472">Membrane</keyword>
<dbReference type="InterPro" id="IPR028994">
    <property type="entry name" value="Integrin_alpha_N"/>
</dbReference>
<feature type="signal peptide" evidence="5">
    <location>
        <begin position="1"/>
        <end position="20"/>
    </location>
</feature>